<keyword evidence="3" id="KW-0274">FAD</keyword>
<dbReference type="InterPro" id="IPR006076">
    <property type="entry name" value="FAD-dep_OxRdtase"/>
</dbReference>
<protein>
    <submittedName>
        <fullName evidence="6">FAD-dependent oxidoreductase</fullName>
    </submittedName>
</protein>
<dbReference type="EMBL" id="WMBR01000002">
    <property type="protein sequence ID" value="MXP21803.1"/>
    <property type="molecule type" value="Genomic_DNA"/>
</dbReference>
<keyword evidence="2" id="KW-0285">Flavoprotein</keyword>
<evidence type="ECO:0000313" key="7">
    <source>
        <dbReference type="Proteomes" id="UP000475545"/>
    </source>
</evidence>
<gene>
    <name evidence="6" type="ORF">GIY30_10625</name>
</gene>
<comment type="caution">
    <text evidence="6">The sequence shown here is derived from an EMBL/GenBank/DDBJ whole genome shotgun (WGS) entry which is preliminary data.</text>
</comment>
<dbReference type="SUPFAM" id="SSF51905">
    <property type="entry name" value="FAD/NAD(P)-binding domain"/>
    <property type="match status" value="1"/>
</dbReference>
<dbReference type="Gene3D" id="3.30.9.10">
    <property type="entry name" value="D-Amino Acid Oxidase, subunit A, domain 2"/>
    <property type="match status" value="1"/>
</dbReference>
<dbReference type="GO" id="GO:0050660">
    <property type="term" value="F:flavin adenine dinucleotide binding"/>
    <property type="evidence" value="ECO:0007669"/>
    <property type="project" value="InterPro"/>
</dbReference>
<reference evidence="6 7" key="1">
    <citation type="submission" date="2019-11" db="EMBL/GenBank/DDBJ databases">
        <title>Gordonia sp. nov., a novel actinobacterium isolated from mangrove soil in Hainan.</title>
        <authorList>
            <person name="Huang X."/>
            <person name="Xie Y."/>
            <person name="Chu X."/>
            <person name="Xiao K."/>
        </authorList>
    </citation>
    <scope>NUCLEOTIDE SEQUENCE [LARGE SCALE GENOMIC DNA]</scope>
    <source>
        <strain evidence="6 7">HNM0687</strain>
    </source>
</reference>
<proteinExistence type="predicted"/>
<dbReference type="PANTHER" id="PTHR10961:SF46">
    <property type="entry name" value="PEROXISOMAL SARCOSINE OXIDASE"/>
    <property type="match status" value="1"/>
</dbReference>
<dbReference type="Gene3D" id="3.50.50.60">
    <property type="entry name" value="FAD/NAD(P)-binding domain"/>
    <property type="match status" value="1"/>
</dbReference>
<evidence type="ECO:0000256" key="4">
    <source>
        <dbReference type="ARBA" id="ARBA00023002"/>
    </source>
</evidence>
<keyword evidence="7" id="KW-1185">Reference proteome</keyword>
<dbReference type="InterPro" id="IPR045170">
    <property type="entry name" value="MTOX"/>
</dbReference>
<dbReference type="Pfam" id="PF01266">
    <property type="entry name" value="DAO"/>
    <property type="match status" value="1"/>
</dbReference>
<sequence length="378" mass="39269">MSVTSDVAVIGAGIIGLLTAYQLSRQGHSVTVYETGRPGYGQSAGQSRIFRHAHDDPRLIRLAVRAREQWREWSDDIGVTTVSDDGALALGDTAGRRLPLLRDAGVAAESLDSDAVADVLPLLGAYEGAAVFDPGGGSIHTRAVISALTDRLTDSLVGEQVIVLHRDGDGAVVRTPTTRGSHGTVVICAGRGTAALARGAGITVPVLLGAHVRVSFSVRDGVNRLPTLQDGSGHFGATGVYAAAYPDRSGYGLGLSEHVDAHDDGAIDDGSRLGGLADAAVGYVDSALPGLDPTPREIVHCWVTTLPWGDDGMAIWREGPVVVVAGHNLFKHAPVIGEALAQTVTSGAVPYDFTPDQRLGAASTEHAGVNANEYRSIT</sequence>
<evidence type="ECO:0000256" key="3">
    <source>
        <dbReference type="ARBA" id="ARBA00022827"/>
    </source>
</evidence>
<dbReference type="PANTHER" id="PTHR10961">
    <property type="entry name" value="PEROXISOMAL SARCOSINE OXIDASE"/>
    <property type="match status" value="1"/>
</dbReference>
<keyword evidence="4" id="KW-0560">Oxidoreductase</keyword>
<dbReference type="InterPro" id="IPR036188">
    <property type="entry name" value="FAD/NAD-bd_sf"/>
</dbReference>
<evidence type="ECO:0000313" key="6">
    <source>
        <dbReference type="EMBL" id="MXP21803.1"/>
    </source>
</evidence>
<dbReference type="Proteomes" id="UP000475545">
    <property type="component" value="Unassembled WGS sequence"/>
</dbReference>
<dbReference type="GO" id="GO:0008115">
    <property type="term" value="F:sarcosine oxidase activity"/>
    <property type="evidence" value="ECO:0007669"/>
    <property type="project" value="TreeGrafter"/>
</dbReference>
<organism evidence="6 7">
    <name type="scientific">Gordonia mangrovi</name>
    <dbReference type="NCBI Taxonomy" id="2665643"/>
    <lineage>
        <taxon>Bacteria</taxon>
        <taxon>Bacillati</taxon>
        <taxon>Actinomycetota</taxon>
        <taxon>Actinomycetes</taxon>
        <taxon>Mycobacteriales</taxon>
        <taxon>Gordoniaceae</taxon>
        <taxon>Gordonia</taxon>
    </lineage>
</organism>
<dbReference type="AlphaFoldDB" id="A0A6L7GQD2"/>
<evidence type="ECO:0000259" key="5">
    <source>
        <dbReference type="Pfam" id="PF01266"/>
    </source>
</evidence>
<comment type="cofactor">
    <cofactor evidence="1">
        <name>FAD</name>
        <dbReference type="ChEBI" id="CHEBI:57692"/>
    </cofactor>
</comment>
<accession>A0A6L7GQD2</accession>
<evidence type="ECO:0000256" key="2">
    <source>
        <dbReference type="ARBA" id="ARBA00022630"/>
    </source>
</evidence>
<dbReference type="RefSeq" id="WP_160901947.1">
    <property type="nucleotide sequence ID" value="NZ_CP102850.1"/>
</dbReference>
<feature type="domain" description="FAD dependent oxidoreductase" evidence="5">
    <location>
        <begin position="6"/>
        <end position="342"/>
    </location>
</feature>
<evidence type="ECO:0000256" key="1">
    <source>
        <dbReference type="ARBA" id="ARBA00001974"/>
    </source>
</evidence>
<name>A0A6L7GQD2_9ACTN</name>